<keyword evidence="1" id="KW-0732">Signal</keyword>
<evidence type="ECO:0000313" key="3">
    <source>
        <dbReference type="EMBL" id="MBT1688985.1"/>
    </source>
</evidence>
<proteinExistence type="predicted"/>
<dbReference type="AlphaFoldDB" id="A0AAP2GJX4"/>
<reference evidence="3 4" key="1">
    <citation type="submission" date="2021-05" db="EMBL/GenBank/DDBJ databases">
        <title>A Polyphasic approach of four new species of the genus Ohtaekwangia: Ohtaekwangia histidinii sp. nov., Ohtaekwangia cretensis sp. nov., Ohtaekwangia indiensis sp. nov., Ohtaekwangia reichenbachii sp. nov. from diverse environment.</title>
        <authorList>
            <person name="Octaviana S."/>
        </authorList>
    </citation>
    <scope>NUCLEOTIDE SEQUENCE [LARGE SCALE GENOMIC DNA]</scope>
    <source>
        <strain evidence="3 4">PWU37</strain>
    </source>
</reference>
<dbReference type="SMART" id="SM00089">
    <property type="entry name" value="PKD"/>
    <property type="match status" value="1"/>
</dbReference>
<dbReference type="InterPro" id="IPR035986">
    <property type="entry name" value="PKD_dom_sf"/>
</dbReference>
<dbReference type="InterPro" id="IPR011042">
    <property type="entry name" value="6-blade_b-propeller_TolB-like"/>
</dbReference>
<dbReference type="PANTHER" id="PTHR46513">
    <property type="entry name" value="VITELLOGENIN RECEPTOR-LIKE PROTEIN-RELATED-RELATED"/>
    <property type="match status" value="1"/>
</dbReference>
<keyword evidence="4" id="KW-1185">Reference proteome</keyword>
<dbReference type="CDD" id="cd00146">
    <property type="entry name" value="PKD"/>
    <property type="match status" value="1"/>
</dbReference>
<dbReference type="SUPFAM" id="SSF63829">
    <property type="entry name" value="Calcium-dependent phosphotriesterase"/>
    <property type="match status" value="1"/>
</dbReference>
<dbReference type="InterPro" id="IPR032485">
    <property type="entry name" value="LRP1-like_beta_prop"/>
</dbReference>
<comment type="caution">
    <text evidence="3">The sequence shown here is derived from an EMBL/GenBank/DDBJ whole genome shotgun (WGS) entry which is preliminary data.</text>
</comment>
<sequence length="366" mass="40390">MNTKLYRYLTFLFLLIVAFSCNDDNTTPPQATSGFTSDKSEAKIGEEINFTNTSANATAFKWSFGDGTTSKDISPRKSYGASGTYTVSLLSTGAGGSTISSQNITVLPDPQLYYVAMGASLIQHFGISTPGDVTDFLNISEKEGPGLAYDAEHQKIYFSDFYETGAGKIWSVNLDGTDLKVIIDGLYDPYQIALDIENGKIYWAEDWFNEDTGHIGRANLDGTDREYVVDVPDGRLYAVAVDTQHDKLYYNDWQNEELYRANLDGSDATPILSGVYGYAIQVDAENDKIYFEDDATLYRANLDGSNVEPVNEGGSLIYGIVVDNTENLLYWSGRETGEIYRANLDGTHRSVLKAGLDSPRGIFLKK</sequence>
<dbReference type="Proteomes" id="UP001319180">
    <property type="component" value="Unassembled WGS sequence"/>
</dbReference>
<dbReference type="SMART" id="SM00135">
    <property type="entry name" value="LY"/>
    <property type="match status" value="5"/>
</dbReference>
<organism evidence="3 4">
    <name type="scientific">Dawidia soli</name>
    <dbReference type="NCBI Taxonomy" id="2782352"/>
    <lineage>
        <taxon>Bacteria</taxon>
        <taxon>Pseudomonadati</taxon>
        <taxon>Bacteroidota</taxon>
        <taxon>Cytophagia</taxon>
        <taxon>Cytophagales</taxon>
        <taxon>Chryseotaleaceae</taxon>
        <taxon>Dawidia</taxon>
    </lineage>
</organism>
<gene>
    <name evidence="3" type="ORF">KK078_20640</name>
</gene>
<dbReference type="Pfam" id="PF16472">
    <property type="entry name" value="DUF5050"/>
    <property type="match status" value="1"/>
</dbReference>
<dbReference type="Gene3D" id="2.120.10.30">
    <property type="entry name" value="TolB, C-terminal domain"/>
    <property type="match status" value="2"/>
</dbReference>
<dbReference type="InterPro" id="IPR050778">
    <property type="entry name" value="Cueball_EGF_LRP_Nidogen"/>
</dbReference>
<feature type="signal peptide" evidence="1">
    <location>
        <begin position="1"/>
        <end position="23"/>
    </location>
</feature>
<dbReference type="InterPro" id="IPR013783">
    <property type="entry name" value="Ig-like_fold"/>
</dbReference>
<feature type="chain" id="PRO_5042938577" evidence="1">
    <location>
        <begin position="24"/>
        <end position="366"/>
    </location>
</feature>
<evidence type="ECO:0000313" key="4">
    <source>
        <dbReference type="Proteomes" id="UP001319180"/>
    </source>
</evidence>
<dbReference type="InterPro" id="IPR000601">
    <property type="entry name" value="PKD_dom"/>
</dbReference>
<name>A0AAP2GJX4_9BACT</name>
<dbReference type="Gene3D" id="2.60.40.10">
    <property type="entry name" value="Immunoglobulins"/>
    <property type="match status" value="1"/>
</dbReference>
<dbReference type="RefSeq" id="WP_254092211.1">
    <property type="nucleotide sequence ID" value="NZ_JAHESC010000034.1"/>
</dbReference>
<dbReference type="Pfam" id="PF18911">
    <property type="entry name" value="PKD_4"/>
    <property type="match status" value="1"/>
</dbReference>
<dbReference type="InterPro" id="IPR022409">
    <property type="entry name" value="PKD/Chitinase_dom"/>
</dbReference>
<evidence type="ECO:0000256" key="1">
    <source>
        <dbReference type="SAM" id="SignalP"/>
    </source>
</evidence>
<dbReference type="EMBL" id="JAHESC010000034">
    <property type="protein sequence ID" value="MBT1688985.1"/>
    <property type="molecule type" value="Genomic_DNA"/>
</dbReference>
<protein>
    <submittedName>
        <fullName evidence="3">DUF5050 domain-containing protein</fullName>
    </submittedName>
</protein>
<dbReference type="SUPFAM" id="SSF49299">
    <property type="entry name" value="PKD domain"/>
    <property type="match status" value="1"/>
</dbReference>
<dbReference type="SUPFAM" id="SSF63825">
    <property type="entry name" value="YWTD domain"/>
    <property type="match status" value="1"/>
</dbReference>
<dbReference type="InterPro" id="IPR000033">
    <property type="entry name" value="LDLR_classB_rpt"/>
</dbReference>
<dbReference type="PROSITE" id="PS51257">
    <property type="entry name" value="PROKAR_LIPOPROTEIN"/>
    <property type="match status" value="1"/>
</dbReference>
<feature type="domain" description="PKD" evidence="2">
    <location>
        <begin position="54"/>
        <end position="106"/>
    </location>
</feature>
<accession>A0AAP2GJX4</accession>
<dbReference type="PROSITE" id="PS51120">
    <property type="entry name" value="LDLRB"/>
    <property type="match status" value="1"/>
</dbReference>
<evidence type="ECO:0000259" key="2">
    <source>
        <dbReference type="PROSITE" id="PS50093"/>
    </source>
</evidence>
<dbReference type="PROSITE" id="PS50093">
    <property type="entry name" value="PKD"/>
    <property type="match status" value="1"/>
</dbReference>